<gene>
    <name evidence="6" type="ORF">MNEG_1815</name>
</gene>
<dbReference type="GeneID" id="25734693"/>
<name>A0A0D2MUF8_9CHLO</name>
<dbReference type="InterPro" id="IPR036188">
    <property type="entry name" value="FAD/NAD-bd_sf"/>
</dbReference>
<evidence type="ECO:0000256" key="4">
    <source>
        <dbReference type="SAM" id="MobiDB-lite"/>
    </source>
</evidence>
<dbReference type="KEGG" id="mng:MNEG_1815"/>
<dbReference type="Proteomes" id="UP000054498">
    <property type="component" value="Unassembled WGS sequence"/>
</dbReference>
<feature type="region of interest" description="Disordered" evidence="4">
    <location>
        <begin position="35"/>
        <end position="66"/>
    </location>
</feature>
<keyword evidence="7" id="KW-1185">Reference proteome</keyword>
<dbReference type="EMBL" id="KK100409">
    <property type="protein sequence ID" value="KIZ06150.1"/>
    <property type="molecule type" value="Genomic_DNA"/>
</dbReference>
<evidence type="ECO:0000313" key="6">
    <source>
        <dbReference type="EMBL" id="KIZ06150.1"/>
    </source>
</evidence>
<proteinExistence type="predicted"/>
<protein>
    <recommendedName>
        <fullName evidence="5">Amine oxidase domain-containing protein</fullName>
    </recommendedName>
</protein>
<reference evidence="6 7" key="1">
    <citation type="journal article" date="2013" name="BMC Genomics">
        <title>Reconstruction of the lipid metabolism for the microalga Monoraphidium neglectum from its genome sequence reveals characteristics suitable for biofuel production.</title>
        <authorList>
            <person name="Bogen C."/>
            <person name="Al-Dilaimi A."/>
            <person name="Albersmeier A."/>
            <person name="Wichmann J."/>
            <person name="Grundmann M."/>
            <person name="Rupp O."/>
            <person name="Lauersen K.J."/>
            <person name="Blifernez-Klassen O."/>
            <person name="Kalinowski J."/>
            <person name="Goesmann A."/>
            <person name="Mussgnug J.H."/>
            <person name="Kruse O."/>
        </authorList>
    </citation>
    <scope>NUCLEOTIDE SEQUENCE [LARGE SCALE GENOMIC DNA]</scope>
    <source>
        <strain evidence="6 7">SAG 48.87</strain>
    </source>
</reference>
<dbReference type="Gene3D" id="3.50.50.60">
    <property type="entry name" value="FAD/NAD(P)-binding domain"/>
    <property type="match status" value="1"/>
</dbReference>
<dbReference type="PRINTS" id="PR00757">
    <property type="entry name" value="AMINEOXDASEF"/>
</dbReference>
<evidence type="ECO:0000256" key="2">
    <source>
        <dbReference type="ARBA" id="ARBA00023002"/>
    </source>
</evidence>
<evidence type="ECO:0000256" key="3">
    <source>
        <dbReference type="PIRSR" id="PIRSR601613-1"/>
    </source>
</evidence>
<dbReference type="Pfam" id="PF01593">
    <property type="entry name" value="Amino_oxidase"/>
    <property type="match status" value="1"/>
</dbReference>
<organism evidence="6 7">
    <name type="scientific">Monoraphidium neglectum</name>
    <dbReference type="NCBI Taxonomy" id="145388"/>
    <lineage>
        <taxon>Eukaryota</taxon>
        <taxon>Viridiplantae</taxon>
        <taxon>Chlorophyta</taxon>
        <taxon>core chlorophytes</taxon>
        <taxon>Chlorophyceae</taxon>
        <taxon>CS clade</taxon>
        <taxon>Sphaeropleales</taxon>
        <taxon>Selenastraceae</taxon>
        <taxon>Monoraphidium</taxon>
    </lineage>
</organism>
<evidence type="ECO:0000259" key="5">
    <source>
        <dbReference type="Pfam" id="PF01593"/>
    </source>
</evidence>
<dbReference type="OrthoDB" id="5046242at2759"/>
<sequence>MASAGIAGQASLQGARPFASPCAAPVPLASCRQQRAVANRSTSRSGPRHEAHYPATPAAVCAPRRSPAPRGRAVAAAAAAGPAAPQLPSEADVVVVGAGLAGLHCAELLQKRGVTALLLEASDGVGGRVRTDDVGGFLLDRGFQIFLTGYPYAQQVLDYEALRLRPFYAGARVWFNGGWHTVADPLRHFVDGLLSLANPIGSVGDKVNVGVFRLKSLLGSIDDIFARPETTIEQRLKEEGFSPEIIDRFFRPFLGGIFFDTKLGTSSRLFSFVMRMLATGQNCLPEGGIGAVAEQLGGRLAADSLFLGAKVERIEGGGGDNAGARVVLADGRSVVARRGVVVATEGPEARRLLAGRLEASPSKPEDGVGTACLYFSAPSPPNPDNVLYLNGTGKGLVNNACFPSTVSASYAPAGQALVSVSVIGTQPQLSDDELTAAVKAELGPWFGAGQVSSWQHLRTYRIPFAQPSQAPPTNFRRPVELGGGLFVCGDHRDSATFEGALVSGRRAAEAVLASSSGGVAAQAAAKVTSAA</sequence>
<comment type="cofactor">
    <cofactor evidence="1">
        <name>FAD</name>
        <dbReference type="ChEBI" id="CHEBI:57692"/>
    </cofactor>
</comment>
<evidence type="ECO:0000256" key="1">
    <source>
        <dbReference type="ARBA" id="ARBA00001974"/>
    </source>
</evidence>
<dbReference type="GO" id="GO:0016491">
    <property type="term" value="F:oxidoreductase activity"/>
    <property type="evidence" value="ECO:0007669"/>
    <property type="project" value="UniProtKB-KW"/>
</dbReference>
<dbReference type="STRING" id="145388.A0A0D2MUF8"/>
<feature type="binding site" evidence="3">
    <location>
        <begin position="120"/>
        <end position="121"/>
    </location>
    <ligand>
        <name>FAD</name>
        <dbReference type="ChEBI" id="CHEBI:57692"/>
    </ligand>
</feature>
<dbReference type="InterPro" id="IPR001613">
    <property type="entry name" value="Flavin_amine_oxidase"/>
</dbReference>
<accession>A0A0D2MUF8</accession>
<feature type="domain" description="Amine oxidase" evidence="5">
    <location>
        <begin position="100"/>
        <end position="512"/>
    </location>
</feature>
<dbReference type="PANTHER" id="PTHR42841">
    <property type="entry name" value="AMINE OXIDASE"/>
    <property type="match status" value="1"/>
</dbReference>
<dbReference type="AlphaFoldDB" id="A0A0D2MUF8"/>
<evidence type="ECO:0000313" key="7">
    <source>
        <dbReference type="Proteomes" id="UP000054498"/>
    </source>
</evidence>
<keyword evidence="2" id="KW-0560">Oxidoreductase</keyword>
<dbReference type="InterPro" id="IPR002937">
    <property type="entry name" value="Amino_oxidase"/>
</dbReference>
<dbReference type="RefSeq" id="XP_013905169.1">
    <property type="nucleotide sequence ID" value="XM_014049715.1"/>
</dbReference>
<dbReference type="SUPFAM" id="SSF51905">
    <property type="entry name" value="FAD/NAD(P)-binding domain"/>
    <property type="match status" value="1"/>
</dbReference>